<sequence length="265" mass="28283">TTAALAAALVLGAAPLYAGPLQSQMDQIFNSMVNVSKPGVYETQRRGVLTGGSFYSRNKIVDTQIAAFAPPSWKGGCGGIDFFAGSFSFINADQFVQLLRAVASNAVGYAFEIALDTTCPQCTAIINTLQEKIQKLNQFAGNSCQLAQGLVNDVADGVDYARKSKEFNSAAQLGMTESFMDSVMEIGGKDAASQVARDPETAEKLYGNIVWKELRSNDVAKWFVQTIGTDRPVYEMLMSITGTVIVEKPEETQDNTGGAAGSASK</sequence>
<keyword evidence="1" id="KW-0732">Signal</keyword>
<dbReference type="Pfam" id="PF06122">
    <property type="entry name" value="TraH"/>
    <property type="match status" value="1"/>
</dbReference>
<protein>
    <submittedName>
        <fullName evidence="2">Conjugal transfer protein TraH</fullName>
    </submittedName>
</protein>
<feature type="signal peptide" evidence="1">
    <location>
        <begin position="1"/>
        <end position="18"/>
    </location>
</feature>
<proteinExistence type="predicted"/>
<feature type="chain" id="PRO_5046188180" evidence="1">
    <location>
        <begin position="19"/>
        <end position="265"/>
    </location>
</feature>
<dbReference type="EMBL" id="JACJJC010000165">
    <property type="protein sequence ID" value="MBM6705163.1"/>
    <property type="molecule type" value="Genomic_DNA"/>
</dbReference>
<organism evidence="2 3">
    <name type="scientific">Sutterella massiliensis</name>
    <dbReference type="NCBI Taxonomy" id="1816689"/>
    <lineage>
        <taxon>Bacteria</taxon>
        <taxon>Pseudomonadati</taxon>
        <taxon>Pseudomonadota</taxon>
        <taxon>Betaproteobacteria</taxon>
        <taxon>Burkholderiales</taxon>
        <taxon>Sutterellaceae</taxon>
        <taxon>Sutterella</taxon>
    </lineage>
</organism>
<evidence type="ECO:0000256" key="1">
    <source>
        <dbReference type="SAM" id="SignalP"/>
    </source>
</evidence>
<dbReference type="Proteomes" id="UP000715095">
    <property type="component" value="Unassembled WGS sequence"/>
</dbReference>
<accession>A0ABS2DV73</accession>
<evidence type="ECO:0000313" key="2">
    <source>
        <dbReference type="EMBL" id="MBM6705163.1"/>
    </source>
</evidence>
<feature type="non-terminal residue" evidence="2">
    <location>
        <position position="1"/>
    </location>
</feature>
<evidence type="ECO:0000313" key="3">
    <source>
        <dbReference type="Proteomes" id="UP000715095"/>
    </source>
</evidence>
<dbReference type="RefSeq" id="WP_205104915.1">
    <property type="nucleotide sequence ID" value="NZ_JACJJC010000165.1"/>
</dbReference>
<name>A0ABS2DV73_9BURK</name>
<comment type="caution">
    <text evidence="2">The sequence shown here is derived from an EMBL/GenBank/DDBJ whole genome shotgun (WGS) entry which is preliminary data.</text>
</comment>
<gene>
    <name evidence="2" type="ORF">H6A60_11875</name>
</gene>
<feature type="non-terminal residue" evidence="2">
    <location>
        <position position="265"/>
    </location>
</feature>
<keyword evidence="3" id="KW-1185">Reference proteome</keyword>
<reference evidence="2 3" key="1">
    <citation type="journal article" date="2021" name="Sci. Rep.">
        <title>The distribution of antibiotic resistance genes in chicken gut microbiota commensals.</title>
        <authorList>
            <person name="Juricova H."/>
            <person name="Matiasovicova J."/>
            <person name="Kubasova T."/>
            <person name="Cejkova D."/>
            <person name="Rychlik I."/>
        </authorList>
    </citation>
    <scope>NUCLEOTIDE SEQUENCE [LARGE SCALE GENOMIC DNA]</scope>
    <source>
        <strain evidence="2 3">An829</strain>
    </source>
</reference>
<dbReference type="InterPro" id="IPR010927">
    <property type="entry name" value="T4SS_TraH"/>
</dbReference>